<keyword evidence="3" id="KW-1185">Reference proteome</keyword>
<accession>A0A4R2S1Y4</accession>
<protein>
    <submittedName>
        <fullName evidence="2">YlaH-like protein</fullName>
    </submittedName>
</protein>
<keyword evidence="1" id="KW-0812">Transmembrane</keyword>
<keyword evidence="1" id="KW-1133">Transmembrane helix</keyword>
<evidence type="ECO:0000313" key="2">
    <source>
        <dbReference type="EMBL" id="TCP70458.1"/>
    </source>
</evidence>
<organism evidence="2 3">
    <name type="scientific">Baia soyae</name>
    <dbReference type="NCBI Taxonomy" id="1544746"/>
    <lineage>
        <taxon>Bacteria</taxon>
        <taxon>Bacillati</taxon>
        <taxon>Bacillota</taxon>
        <taxon>Bacilli</taxon>
        <taxon>Bacillales</taxon>
        <taxon>Thermoactinomycetaceae</taxon>
        <taxon>Baia</taxon>
    </lineage>
</organism>
<gene>
    <name evidence="2" type="ORF">EDD57_102100</name>
</gene>
<reference evidence="2 3" key="1">
    <citation type="submission" date="2019-03" db="EMBL/GenBank/DDBJ databases">
        <title>Genomic Encyclopedia of Type Strains, Phase IV (KMG-IV): sequencing the most valuable type-strain genomes for metagenomic binning, comparative biology and taxonomic classification.</title>
        <authorList>
            <person name="Goeker M."/>
        </authorList>
    </citation>
    <scope>NUCLEOTIDE SEQUENCE [LARGE SCALE GENOMIC DNA]</scope>
    <source>
        <strain evidence="2 3">DSM 46831</strain>
    </source>
</reference>
<dbReference type="AlphaFoldDB" id="A0A4R2S1Y4"/>
<feature type="transmembrane region" description="Helical" evidence="1">
    <location>
        <begin position="39"/>
        <end position="58"/>
    </location>
</feature>
<proteinExistence type="predicted"/>
<keyword evidence="1" id="KW-0472">Membrane</keyword>
<comment type="caution">
    <text evidence="2">The sequence shown here is derived from an EMBL/GenBank/DDBJ whole genome shotgun (WGS) entry which is preliminary data.</text>
</comment>
<dbReference type="Pfam" id="PF14036">
    <property type="entry name" value="YlaH"/>
    <property type="match status" value="1"/>
</dbReference>
<dbReference type="Proteomes" id="UP000294746">
    <property type="component" value="Unassembled WGS sequence"/>
</dbReference>
<dbReference type="InterPro" id="IPR025620">
    <property type="entry name" value="YlaH"/>
</dbReference>
<evidence type="ECO:0000313" key="3">
    <source>
        <dbReference type="Proteomes" id="UP000294746"/>
    </source>
</evidence>
<dbReference type="EMBL" id="SLXV01000002">
    <property type="protein sequence ID" value="TCP70458.1"/>
    <property type="molecule type" value="Genomic_DNA"/>
</dbReference>
<feature type="transmembrane region" description="Helical" evidence="1">
    <location>
        <begin position="6"/>
        <end position="27"/>
    </location>
</feature>
<name>A0A4R2S1Y4_9BACL</name>
<evidence type="ECO:0000256" key="1">
    <source>
        <dbReference type="SAM" id="Phobius"/>
    </source>
</evidence>
<feature type="transmembrane region" description="Helical" evidence="1">
    <location>
        <begin position="64"/>
        <end position="82"/>
    </location>
</feature>
<dbReference type="RefSeq" id="WP_165873623.1">
    <property type="nucleotide sequence ID" value="NZ_SLXV01000002.1"/>
</dbReference>
<sequence>MFDWISTLHFPALYVIIFVLTAIIYQSTFATRLSLRKNLLVYLFLAIGCFVITVMQVLRFPMVQALLITVVLIVVTKVRLTISKRNESKS</sequence>